<keyword evidence="3" id="KW-0805">Transcription regulation</keyword>
<comment type="caution">
    <text evidence="8">The sequence shown here is derived from an EMBL/GenBank/DDBJ whole genome shotgun (WGS) entry which is preliminary data.</text>
</comment>
<dbReference type="PROSITE" id="PS00463">
    <property type="entry name" value="ZN2_CY6_FUNGAL_1"/>
    <property type="match status" value="1"/>
</dbReference>
<keyword evidence="5" id="KW-0539">Nucleus</keyword>
<organism evidence="8 9">
    <name type="scientific">Basidiobolus ranarum</name>
    <dbReference type="NCBI Taxonomy" id="34480"/>
    <lineage>
        <taxon>Eukaryota</taxon>
        <taxon>Fungi</taxon>
        <taxon>Fungi incertae sedis</taxon>
        <taxon>Zoopagomycota</taxon>
        <taxon>Entomophthoromycotina</taxon>
        <taxon>Basidiobolomycetes</taxon>
        <taxon>Basidiobolales</taxon>
        <taxon>Basidiobolaceae</taxon>
        <taxon>Basidiobolus</taxon>
    </lineage>
</organism>
<keyword evidence="9" id="KW-1185">Reference proteome</keyword>
<feature type="region of interest" description="Disordered" evidence="6">
    <location>
        <begin position="1"/>
        <end position="23"/>
    </location>
</feature>
<keyword evidence="2" id="KW-0479">Metal-binding</keyword>
<protein>
    <recommendedName>
        <fullName evidence="7">Zn(2)-C6 fungal-type domain-containing protein</fullName>
    </recommendedName>
</protein>
<dbReference type="InterPro" id="IPR001138">
    <property type="entry name" value="Zn2Cys6_DnaBD"/>
</dbReference>
<dbReference type="Gene3D" id="4.10.240.10">
    <property type="entry name" value="Zn(2)-C6 fungal-type DNA-binding domain"/>
    <property type="match status" value="1"/>
</dbReference>
<dbReference type="CDD" id="cd12148">
    <property type="entry name" value="fungal_TF_MHR"/>
    <property type="match status" value="1"/>
</dbReference>
<dbReference type="InterPro" id="IPR007219">
    <property type="entry name" value="XnlR_reg_dom"/>
</dbReference>
<dbReference type="Pfam" id="PF00172">
    <property type="entry name" value="Zn_clus"/>
    <property type="match status" value="1"/>
</dbReference>
<evidence type="ECO:0000313" key="9">
    <source>
        <dbReference type="Proteomes" id="UP001479436"/>
    </source>
</evidence>
<reference evidence="8 9" key="1">
    <citation type="submission" date="2023-04" db="EMBL/GenBank/DDBJ databases">
        <title>Genome of Basidiobolus ranarum AG-B5.</title>
        <authorList>
            <person name="Stajich J.E."/>
            <person name="Carter-House D."/>
            <person name="Gryganskyi A."/>
        </authorList>
    </citation>
    <scope>NUCLEOTIDE SEQUENCE [LARGE SCALE GENOMIC DNA]</scope>
    <source>
        <strain evidence="8 9">AG-B5</strain>
    </source>
</reference>
<sequence length="756" mass="86854">MSDSPSEHTSQPETPTKKKIQPACDHCHRRKVKCTFERPQCSNCKRRGNKCWYPEKRQKRQASQTKNESESLVEERLKRLESLLLASSTCTSPQISDHNSPSNGISKEPLDSKETDNSFFTLPQQPVKGLETNVIYHLDRRRFVIKDGRMPPKEIRDRLIKVYFDTLHHMQPLIHQQTFMEREKKGENSDLLILAICAASSIFLDELGGMTGPAYSLGEPFASRAQYIVQENLMKPSIDTIQALSTLFIYEFTAGNFGISQMYLELAFHYLKLSRIYRLDEDYQDDTLLSPRDWVEKETKRRVFWLTTVKDRMYSSEIGTPQLVDLFDCEVQLPCEDQYWENSQPITNAEKMDSDEEEMAIGMSLKPTNVASFLTNQFSIKVKIILILGQISRYANRPKAKRILSKRSLTARFTILEYALSAWWHHLPPEMKQDNDMYMGGDEATLEFECVHHHKIVYYGATILLHRTYLAHMADLFNNSTSSVHSSIQDANISVPESCLASMNKCTSTAFAVTRIIKHYHLSKPSYFNLFSSQTVFVASTIHLNNMFSSTGELAQRSKEAFDIHINFLNNLKTCRALVEYQLNILDKLKLVCSNINRHLDSKQHPGTISMQWVAPTTTGSNTWHDTLKEAFNRYCSTPFKDIALGPFEKDTNSSSSPDNPFRVGFSQHFIPLPEDLNRSQTHFTLDPMQSNSNLNTADPILPEPLKYNNHSPVSYDRLMFEKIYQESGLSSDYFDFLPLFNSSNLTYGQSNYTNQ</sequence>
<dbReference type="SUPFAM" id="SSF57701">
    <property type="entry name" value="Zn2/Cys6 DNA-binding domain"/>
    <property type="match status" value="1"/>
</dbReference>
<dbReference type="EMBL" id="JASJQH010007014">
    <property type="protein sequence ID" value="KAK9720410.1"/>
    <property type="molecule type" value="Genomic_DNA"/>
</dbReference>
<feature type="compositionally biased region" description="Polar residues" evidence="6">
    <location>
        <begin position="91"/>
        <end position="105"/>
    </location>
</feature>
<dbReference type="PROSITE" id="PS50048">
    <property type="entry name" value="ZN2_CY6_FUNGAL_2"/>
    <property type="match status" value="1"/>
</dbReference>
<evidence type="ECO:0000256" key="1">
    <source>
        <dbReference type="ARBA" id="ARBA00004123"/>
    </source>
</evidence>
<evidence type="ECO:0000256" key="5">
    <source>
        <dbReference type="ARBA" id="ARBA00023242"/>
    </source>
</evidence>
<dbReference type="PANTHER" id="PTHR47338:SF5">
    <property type="entry name" value="ZN(II)2CYS6 TRANSCRIPTION FACTOR (EUROFUNG)"/>
    <property type="match status" value="1"/>
</dbReference>
<evidence type="ECO:0000256" key="2">
    <source>
        <dbReference type="ARBA" id="ARBA00022723"/>
    </source>
</evidence>
<gene>
    <name evidence="8" type="ORF">K7432_004161</name>
</gene>
<evidence type="ECO:0000256" key="3">
    <source>
        <dbReference type="ARBA" id="ARBA00023015"/>
    </source>
</evidence>
<feature type="region of interest" description="Disordered" evidence="6">
    <location>
        <begin position="91"/>
        <end position="115"/>
    </location>
</feature>
<feature type="compositionally biased region" description="Polar residues" evidence="6">
    <location>
        <begin position="1"/>
        <end position="14"/>
    </location>
</feature>
<name>A0ABR2W515_9FUNG</name>
<proteinExistence type="predicted"/>
<dbReference type="Proteomes" id="UP001479436">
    <property type="component" value="Unassembled WGS sequence"/>
</dbReference>
<dbReference type="InterPro" id="IPR036864">
    <property type="entry name" value="Zn2-C6_fun-type_DNA-bd_sf"/>
</dbReference>
<dbReference type="CDD" id="cd00067">
    <property type="entry name" value="GAL4"/>
    <property type="match status" value="1"/>
</dbReference>
<evidence type="ECO:0000256" key="6">
    <source>
        <dbReference type="SAM" id="MobiDB-lite"/>
    </source>
</evidence>
<keyword evidence="4" id="KW-0804">Transcription</keyword>
<evidence type="ECO:0000256" key="4">
    <source>
        <dbReference type="ARBA" id="ARBA00023163"/>
    </source>
</evidence>
<feature type="domain" description="Zn(2)-C6 fungal-type" evidence="7">
    <location>
        <begin position="23"/>
        <end position="53"/>
    </location>
</feature>
<dbReference type="Pfam" id="PF04082">
    <property type="entry name" value="Fungal_trans"/>
    <property type="match status" value="1"/>
</dbReference>
<comment type="subcellular location">
    <subcellularLocation>
        <location evidence="1">Nucleus</location>
    </subcellularLocation>
</comment>
<dbReference type="SMART" id="SM00066">
    <property type="entry name" value="GAL4"/>
    <property type="match status" value="1"/>
</dbReference>
<evidence type="ECO:0000313" key="8">
    <source>
        <dbReference type="EMBL" id="KAK9720410.1"/>
    </source>
</evidence>
<accession>A0ABR2W515</accession>
<dbReference type="InterPro" id="IPR050815">
    <property type="entry name" value="TF_fung"/>
</dbReference>
<dbReference type="PANTHER" id="PTHR47338">
    <property type="entry name" value="ZN(II)2CYS6 TRANSCRIPTION FACTOR (EUROFUNG)-RELATED"/>
    <property type="match status" value="1"/>
</dbReference>
<evidence type="ECO:0000259" key="7">
    <source>
        <dbReference type="PROSITE" id="PS50048"/>
    </source>
</evidence>